<dbReference type="Proteomes" id="UP000294299">
    <property type="component" value="Chromosome NFRAN"/>
</dbReference>
<keyword evidence="2" id="KW-1185">Reference proteome</keyword>
<sequence>MKNCGKIINWKKTLNFLGYDSILMIVTMISRYNSILIQATNQTQALAQVSIATE</sequence>
<gene>
    <name evidence="1" type="ORF">NFRAN_1561</name>
</gene>
<proteinExistence type="predicted"/>
<evidence type="ECO:0000313" key="1">
    <source>
        <dbReference type="EMBL" id="VFJ13883.1"/>
    </source>
</evidence>
<organism evidence="1 2">
    <name type="scientific">Candidatus Nitrosocosmicus franklandianus</name>
    <dbReference type="NCBI Taxonomy" id="1798806"/>
    <lineage>
        <taxon>Archaea</taxon>
        <taxon>Nitrososphaerota</taxon>
        <taxon>Nitrososphaeria</taxon>
        <taxon>Nitrososphaerales</taxon>
        <taxon>Nitrososphaeraceae</taxon>
        <taxon>Candidatus Nitrosocosmicus</taxon>
    </lineage>
</organism>
<dbReference type="EMBL" id="LR216287">
    <property type="protein sequence ID" value="VFJ13883.1"/>
    <property type="molecule type" value="Genomic_DNA"/>
</dbReference>
<dbReference type="AlphaFoldDB" id="A0A484IAT3"/>
<dbReference type="KEGG" id="nfn:NFRAN_1561"/>
<protein>
    <submittedName>
        <fullName evidence="1">Uncharacterized protein</fullName>
    </submittedName>
</protein>
<accession>A0A484IAT3</accession>
<evidence type="ECO:0000313" key="2">
    <source>
        <dbReference type="Proteomes" id="UP000294299"/>
    </source>
</evidence>
<reference evidence="1 2" key="1">
    <citation type="submission" date="2019-02" db="EMBL/GenBank/DDBJ databases">
        <authorList>
            <person name="Lehtovirta-Morley E L."/>
        </authorList>
    </citation>
    <scope>NUCLEOTIDE SEQUENCE [LARGE SCALE GENOMIC DNA]</scope>
    <source>
        <strain evidence="1">NFRAN1</strain>
    </source>
</reference>
<name>A0A484IAT3_9ARCH</name>